<sequence length="154" mass="16491">MVCHADMDMDDREAMRRYNVMATDRGHKSVGGNARVCYAFVLVHQGEAWSTACRCASRRVFAEETETQSRRRAGRGEGAGPRSDGRVRSGARAVAAEDREASSVGGIGATESAEHWAEPCWWPAAAKCGGAAKSNGTAATRERGANNNTEEKTA</sequence>
<protein>
    <submittedName>
        <fullName evidence="2">Uncharacterized protein</fullName>
    </submittedName>
</protein>
<organism evidence="2 3">
    <name type="scientific">Stephania yunnanensis</name>
    <dbReference type="NCBI Taxonomy" id="152371"/>
    <lineage>
        <taxon>Eukaryota</taxon>
        <taxon>Viridiplantae</taxon>
        <taxon>Streptophyta</taxon>
        <taxon>Embryophyta</taxon>
        <taxon>Tracheophyta</taxon>
        <taxon>Spermatophyta</taxon>
        <taxon>Magnoliopsida</taxon>
        <taxon>Ranunculales</taxon>
        <taxon>Menispermaceae</taxon>
        <taxon>Menispermoideae</taxon>
        <taxon>Cissampelideae</taxon>
        <taxon>Stephania</taxon>
    </lineage>
</organism>
<evidence type="ECO:0000313" key="2">
    <source>
        <dbReference type="EMBL" id="KAK9160938.1"/>
    </source>
</evidence>
<accession>A0AAP0KZP2</accession>
<feature type="compositionally biased region" description="Basic and acidic residues" evidence="1">
    <location>
        <begin position="140"/>
        <end position="154"/>
    </location>
</feature>
<proteinExistence type="predicted"/>
<keyword evidence="3" id="KW-1185">Reference proteome</keyword>
<feature type="region of interest" description="Disordered" evidence="1">
    <location>
        <begin position="128"/>
        <end position="154"/>
    </location>
</feature>
<dbReference type="EMBL" id="JBBNAF010000003">
    <property type="protein sequence ID" value="KAK9160938.1"/>
    <property type="molecule type" value="Genomic_DNA"/>
</dbReference>
<feature type="region of interest" description="Disordered" evidence="1">
    <location>
        <begin position="62"/>
        <end position="112"/>
    </location>
</feature>
<dbReference type="AlphaFoldDB" id="A0AAP0KZP2"/>
<reference evidence="2 3" key="1">
    <citation type="submission" date="2024-01" db="EMBL/GenBank/DDBJ databases">
        <title>Genome assemblies of Stephania.</title>
        <authorList>
            <person name="Yang L."/>
        </authorList>
    </citation>
    <scope>NUCLEOTIDE SEQUENCE [LARGE SCALE GENOMIC DNA]</scope>
    <source>
        <strain evidence="2">YNDBR</strain>
        <tissue evidence="2">Leaf</tissue>
    </source>
</reference>
<dbReference type="Proteomes" id="UP001420932">
    <property type="component" value="Unassembled WGS sequence"/>
</dbReference>
<comment type="caution">
    <text evidence="2">The sequence shown here is derived from an EMBL/GenBank/DDBJ whole genome shotgun (WGS) entry which is preliminary data.</text>
</comment>
<evidence type="ECO:0000256" key="1">
    <source>
        <dbReference type="SAM" id="MobiDB-lite"/>
    </source>
</evidence>
<name>A0AAP0KZP2_9MAGN</name>
<evidence type="ECO:0000313" key="3">
    <source>
        <dbReference type="Proteomes" id="UP001420932"/>
    </source>
</evidence>
<gene>
    <name evidence="2" type="ORF">Syun_007279</name>
</gene>